<evidence type="ECO:0000313" key="2">
    <source>
        <dbReference type="EMBL" id="MBJ9685859.1"/>
    </source>
</evidence>
<dbReference type="RefSeq" id="WP_131754498.1">
    <property type="nucleotide sequence ID" value="NZ_CAAAFK010000009.1"/>
</dbReference>
<evidence type="ECO:0000313" key="3">
    <source>
        <dbReference type="Proteomes" id="UP000808215"/>
    </source>
</evidence>
<name>A0ABS1ANZ6_BURVI</name>
<protein>
    <submittedName>
        <fullName evidence="2">Uncharacterized protein</fullName>
    </submittedName>
</protein>
<keyword evidence="3" id="KW-1185">Reference proteome</keyword>
<dbReference type="Proteomes" id="UP000808215">
    <property type="component" value="Unassembled WGS sequence"/>
</dbReference>
<feature type="region of interest" description="Disordered" evidence="1">
    <location>
        <begin position="56"/>
        <end position="88"/>
    </location>
</feature>
<reference evidence="2 3" key="1">
    <citation type="submission" date="2020-11" db="EMBL/GenBank/DDBJ databases">
        <title>Enhanced detection system for hospital associated transmission using whole genome sequencing surveillance.</title>
        <authorList>
            <person name="Harrison L.H."/>
            <person name="Van Tyne D."/>
            <person name="Marsh J.W."/>
            <person name="Griffith M.P."/>
            <person name="Snyder D.J."/>
            <person name="Cooper V.S."/>
            <person name="Mustapha M."/>
        </authorList>
    </citation>
    <scope>NUCLEOTIDE SEQUENCE [LARGE SCALE GENOMIC DNA]</scope>
    <source>
        <strain evidence="2 3">BC00020</strain>
    </source>
</reference>
<comment type="caution">
    <text evidence="2">The sequence shown here is derived from an EMBL/GenBank/DDBJ whole genome shotgun (WGS) entry which is preliminary data.</text>
</comment>
<evidence type="ECO:0000256" key="1">
    <source>
        <dbReference type="SAM" id="MobiDB-lite"/>
    </source>
</evidence>
<dbReference type="EMBL" id="JADVKH010000002">
    <property type="protein sequence ID" value="MBJ9685859.1"/>
    <property type="molecule type" value="Genomic_DNA"/>
</dbReference>
<sequence>MPAQKRHVPLRGAQYYPDIEPVWYRAFASLRVGAERSRANAAAQIPLDFWGRTENERPARSVPIGTRRRFPGSPYGHSPAPEKSCSIAGVPAGRQRAPLPAGFFLFVAVMPGRPAVPIHMRSVCVALGSSSSRSSR</sequence>
<organism evidence="2 3">
    <name type="scientific">Burkholderia vietnamiensis</name>
    <dbReference type="NCBI Taxonomy" id="60552"/>
    <lineage>
        <taxon>Bacteria</taxon>
        <taxon>Pseudomonadati</taxon>
        <taxon>Pseudomonadota</taxon>
        <taxon>Betaproteobacteria</taxon>
        <taxon>Burkholderiales</taxon>
        <taxon>Burkholderiaceae</taxon>
        <taxon>Burkholderia</taxon>
        <taxon>Burkholderia cepacia complex</taxon>
    </lineage>
</organism>
<proteinExistence type="predicted"/>
<accession>A0ABS1ANZ6</accession>
<gene>
    <name evidence="2" type="ORF">I5589_02080</name>
</gene>